<dbReference type="Proteomes" id="UP000187283">
    <property type="component" value="Unassembled WGS sequence"/>
</dbReference>
<evidence type="ECO:0000313" key="7">
    <source>
        <dbReference type="Proteomes" id="UP000187283"/>
    </source>
</evidence>
<keyword evidence="2" id="KW-1015">Disulfide bond</keyword>
<sequence>MKIATVFSGTIAISVSLAISIDFPLSSSNEIKINKRILGGTASTLQNHPSIAYFSVEGDTNNYCTGSLIGPNVVITAAHCLTQSGINAPSKWKLINIGLGSVSPLSNNKNVYKVNNVVLNTRYLDKAPFKNDLAILTLAECVPPSVATPIDIAEASDVAPNTFITSGFGFTDPNKSTAGNLMEVEVYKTDFGFCENYFPLSEIGKTVLCIDQYSTNGVCFGDGGGPLLSKDYKKLVGVMSSIGIPDKKSCNTDNTISTYIILSGYLDWIIKNTSCIGSSCSYKECNSKDQECDFSLSDVSVLEDSQGAISPIYQQDQGREIPCTSINFSIDFDISEGEDIYFLISKSLDSVDVSSIEGKLGFSNLDFKLGDVSFSSMPQGSSLGESGTTHIKILSTGSKLSVYNNDIIFMSIDPNDYEYPDSLSTGKKFIYFAANNATQVIKKIVANCEDQDGKCIIT</sequence>
<feature type="domain" description="Peptidase S1" evidence="4">
    <location>
        <begin position="37"/>
        <end position="274"/>
    </location>
</feature>
<dbReference type="GO" id="GO:0004252">
    <property type="term" value="F:serine-type endopeptidase activity"/>
    <property type="evidence" value="ECO:0007669"/>
    <property type="project" value="InterPro"/>
</dbReference>
<dbReference type="Gene3D" id="2.40.10.10">
    <property type="entry name" value="Trypsin-like serine proteases"/>
    <property type="match status" value="1"/>
</dbReference>
<keyword evidence="3" id="KW-0732">Signal</keyword>
<accession>A0A1R1XTN3</accession>
<dbReference type="InterPro" id="IPR009003">
    <property type="entry name" value="Peptidase_S1_PA"/>
</dbReference>
<feature type="chain" id="PRO_5015069045" evidence="3">
    <location>
        <begin position="19"/>
        <end position="458"/>
    </location>
</feature>
<dbReference type="PROSITE" id="PS50240">
    <property type="entry name" value="TRYPSIN_DOM"/>
    <property type="match status" value="1"/>
</dbReference>
<dbReference type="SMART" id="SM00020">
    <property type="entry name" value="Tryp_SPc"/>
    <property type="match status" value="1"/>
</dbReference>
<dbReference type="AlphaFoldDB" id="A0A1R1XTN3"/>
<organism evidence="5 7">
    <name type="scientific">Smittium culicis</name>
    <dbReference type="NCBI Taxonomy" id="133412"/>
    <lineage>
        <taxon>Eukaryota</taxon>
        <taxon>Fungi</taxon>
        <taxon>Fungi incertae sedis</taxon>
        <taxon>Zoopagomycota</taxon>
        <taxon>Kickxellomycotina</taxon>
        <taxon>Harpellomycetes</taxon>
        <taxon>Harpellales</taxon>
        <taxon>Legeriomycetaceae</taxon>
        <taxon>Smittium</taxon>
    </lineage>
</organism>
<dbReference type="InterPro" id="IPR043504">
    <property type="entry name" value="Peptidase_S1_PA_chymotrypsin"/>
</dbReference>
<proteinExistence type="inferred from homology"/>
<gene>
    <name evidence="6" type="ORF">AYI70_g1809</name>
    <name evidence="5" type="ORF">AYI70_g5626</name>
</gene>
<dbReference type="EMBL" id="LSSN01001875">
    <property type="protein sequence ID" value="OMJ17986.1"/>
    <property type="molecule type" value="Genomic_DNA"/>
</dbReference>
<evidence type="ECO:0000256" key="2">
    <source>
        <dbReference type="ARBA" id="ARBA00023157"/>
    </source>
</evidence>
<dbReference type="PANTHER" id="PTHR24276">
    <property type="entry name" value="POLYSERASE-RELATED"/>
    <property type="match status" value="1"/>
</dbReference>
<protein>
    <submittedName>
        <fullName evidence="5">Mannan-binding lectin serine protease 1</fullName>
    </submittedName>
</protein>
<dbReference type="Pfam" id="PF00089">
    <property type="entry name" value="Trypsin"/>
    <property type="match status" value="1"/>
</dbReference>
<evidence type="ECO:0000313" key="6">
    <source>
        <dbReference type="EMBL" id="OMJ24106.1"/>
    </source>
</evidence>
<evidence type="ECO:0000256" key="1">
    <source>
        <dbReference type="ARBA" id="ARBA00007664"/>
    </source>
</evidence>
<name>A0A1R1XTN3_9FUNG</name>
<dbReference type="InterPro" id="IPR050430">
    <property type="entry name" value="Peptidase_S1"/>
</dbReference>
<dbReference type="PRINTS" id="PR00722">
    <property type="entry name" value="CHYMOTRYPSIN"/>
</dbReference>
<reference evidence="5 7" key="1">
    <citation type="submission" date="2017-01" db="EMBL/GenBank/DDBJ databases">
        <authorList>
            <person name="Mah S.A."/>
            <person name="Swanson W.J."/>
            <person name="Moy G.W."/>
            <person name="Vacquier V.D."/>
        </authorList>
    </citation>
    <scope>NUCLEOTIDE SEQUENCE [LARGE SCALE GENOMIC DNA]</scope>
    <source>
        <strain evidence="5 7">GSMNP</strain>
    </source>
</reference>
<evidence type="ECO:0000313" key="5">
    <source>
        <dbReference type="EMBL" id="OMJ17986.1"/>
    </source>
</evidence>
<comment type="similarity">
    <text evidence="1">Belongs to the peptidase S1 family.</text>
</comment>
<dbReference type="InterPro" id="IPR001254">
    <property type="entry name" value="Trypsin_dom"/>
</dbReference>
<dbReference type="OrthoDB" id="6380398at2759"/>
<evidence type="ECO:0000259" key="4">
    <source>
        <dbReference type="PROSITE" id="PS50240"/>
    </source>
</evidence>
<dbReference type="GO" id="GO:0006508">
    <property type="term" value="P:proteolysis"/>
    <property type="evidence" value="ECO:0007669"/>
    <property type="project" value="UniProtKB-KW"/>
</dbReference>
<keyword evidence="7" id="KW-1185">Reference proteome</keyword>
<evidence type="ECO:0000256" key="3">
    <source>
        <dbReference type="SAM" id="SignalP"/>
    </source>
</evidence>
<dbReference type="InterPro" id="IPR001314">
    <property type="entry name" value="Peptidase_S1A"/>
</dbReference>
<dbReference type="InterPro" id="IPR018114">
    <property type="entry name" value="TRYPSIN_HIS"/>
</dbReference>
<dbReference type="SUPFAM" id="SSF50494">
    <property type="entry name" value="Trypsin-like serine proteases"/>
    <property type="match status" value="1"/>
</dbReference>
<dbReference type="EMBL" id="LSSN01000410">
    <property type="protein sequence ID" value="OMJ24106.1"/>
    <property type="molecule type" value="Genomic_DNA"/>
</dbReference>
<dbReference type="STRING" id="133412.A0A1R1XTN3"/>
<dbReference type="PROSITE" id="PS00134">
    <property type="entry name" value="TRYPSIN_HIS"/>
    <property type="match status" value="1"/>
</dbReference>
<comment type="caution">
    <text evidence="5">The sequence shown here is derived from an EMBL/GenBank/DDBJ whole genome shotgun (WGS) entry which is preliminary data.</text>
</comment>
<keyword evidence="5" id="KW-0645">Protease</keyword>
<dbReference type="PANTHER" id="PTHR24276:SF98">
    <property type="entry name" value="FI18310P1-RELATED"/>
    <property type="match status" value="1"/>
</dbReference>
<keyword evidence="5" id="KW-0378">Hydrolase</keyword>
<feature type="signal peptide" evidence="3">
    <location>
        <begin position="1"/>
        <end position="18"/>
    </location>
</feature>